<feature type="domain" description="RING-type" evidence="4">
    <location>
        <begin position="747"/>
        <end position="787"/>
    </location>
</feature>
<keyword evidence="1" id="KW-0862">Zinc</keyword>
<comment type="caution">
    <text evidence="5">The sequence shown here is derived from an EMBL/GenBank/DDBJ whole genome shotgun (WGS) entry which is preliminary data.</text>
</comment>
<evidence type="ECO:0000256" key="3">
    <source>
        <dbReference type="SAM" id="MobiDB-lite"/>
    </source>
</evidence>
<dbReference type="InterPro" id="IPR001841">
    <property type="entry name" value="Znf_RING"/>
</dbReference>
<feature type="coiled-coil region" evidence="2">
    <location>
        <begin position="591"/>
        <end position="696"/>
    </location>
</feature>
<dbReference type="InterPro" id="IPR046934">
    <property type="entry name" value="PIR2-like"/>
</dbReference>
<feature type="coiled-coil region" evidence="2">
    <location>
        <begin position="493"/>
        <end position="555"/>
    </location>
</feature>
<feature type="compositionally biased region" description="Polar residues" evidence="3">
    <location>
        <begin position="268"/>
        <end position="277"/>
    </location>
</feature>
<proteinExistence type="predicted"/>
<evidence type="ECO:0000259" key="4">
    <source>
        <dbReference type="PROSITE" id="PS50089"/>
    </source>
</evidence>
<evidence type="ECO:0000313" key="6">
    <source>
        <dbReference type="Proteomes" id="UP000467841"/>
    </source>
</evidence>
<dbReference type="PANTHER" id="PTHR46405">
    <property type="entry name" value="OS05G0141500 PROTEIN"/>
    <property type="match status" value="1"/>
</dbReference>
<dbReference type="Proteomes" id="UP000467841">
    <property type="component" value="Unassembled WGS sequence"/>
</dbReference>
<dbReference type="InterPro" id="IPR013083">
    <property type="entry name" value="Znf_RING/FYVE/PHD"/>
</dbReference>
<dbReference type="EMBL" id="CACVBM020001362">
    <property type="protein sequence ID" value="CAA7047073.1"/>
    <property type="molecule type" value="Genomic_DNA"/>
</dbReference>
<protein>
    <recommendedName>
        <fullName evidence="4">RING-type domain-containing protein</fullName>
    </recommendedName>
</protein>
<dbReference type="CDD" id="cd23128">
    <property type="entry name" value="RING-HC_MIP1-like"/>
    <property type="match status" value="1"/>
</dbReference>
<dbReference type="InterPro" id="IPR046527">
    <property type="entry name" value="PIR2-like_helical"/>
</dbReference>
<feature type="compositionally biased region" description="Polar residues" evidence="3">
    <location>
        <begin position="290"/>
        <end position="304"/>
    </location>
</feature>
<keyword evidence="1" id="KW-0479">Metal-binding</keyword>
<reference evidence="5" key="1">
    <citation type="submission" date="2020-01" db="EMBL/GenBank/DDBJ databases">
        <authorList>
            <person name="Mishra B."/>
        </authorList>
    </citation>
    <scope>NUCLEOTIDE SEQUENCE [LARGE SCALE GENOMIC DNA]</scope>
</reference>
<evidence type="ECO:0000256" key="2">
    <source>
        <dbReference type="SAM" id="Coils"/>
    </source>
</evidence>
<keyword evidence="1" id="KW-0863">Zinc-finger</keyword>
<keyword evidence="6" id="KW-1185">Reference proteome</keyword>
<dbReference type="Pfam" id="PF20235">
    <property type="entry name" value="PIR2-like_helical"/>
    <property type="match status" value="1"/>
</dbReference>
<dbReference type="OrthoDB" id="774873at2759"/>
<dbReference type="Pfam" id="PF13920">
    <property type="entry name" value="zf-C3HC4_3"/>
    <property type="match status" value="1"/>
</dbReference>
<feature type="compositionally biased region" description="Low complexity" evidence="3">
    <location>
        <begin position="220"/>
        <end position="242"/>
    </location>
</feature>
<dbReference type="SUPFAM" id="SSF57850">
    <property type="entry name" value="RING/U-box"/>
    <property type="match status" value="1"/>
</dbReference>
<dbReference type="PROSITE" id="PS50089">
    <property type="entry name" value="ZF_RING_2"/>
    <property type="match status" value="1"/>
</dbReference>
<dbReference type="GO" id="GO:0008270">
    <property type="term" value="F:zinc ion binding"/>
    <property type="evidence" value="ECO:0007669"/>
    <property type="project" value="UniProtKB-KW"/>
</dbReference>
<accession>A0A6D2KG22</accession>
<sequence length="925" mass="102759">MVKKQEEMNECGAALNGGNGKVGTSSVSPPQEKGRKNKRKLADPSQQNAASSLTEFPRYELHSLKFPNPLSENDSTRAEESDSIGWDDPFACQLEELLSSNLLNLYRSAMNQIVDCGYREDVVLKAISGSRLYCGGKDLVANIVNDSLSFLSNGKKGLALRETVFEDLQQLVAYTLVEKISLVREVRPSLSPVEAMWRLLMCDLNVLQAFEVEGDGLEGSSSAFSTSKSSESAGAESNPPKSSDSDNPKPQPSNTQGNQSEAVKFGNFPNSTNSKCSHGSGATPGKEVFSVNNASGEGTKTTSLTSVSDEKLVSCRKVRSKKDMTMLRQKSCVEKLRNYSKGGGYKTAKFASVGGFLVEKRSKAANDLARNSSSKVKSEAAKAPVAESNGTKSCVLALPAVKASAPLPSEKKCGSESEEKASVSTKPAPDYYAAIPYDATLGIYVPRSKRDELILKLVPRMKDLQNEMQVWTDWANQKVKQATVRLLKDQPELKALRKEKEEAEEFRKEKQLLEENSMKRRSEMELALQNATNQVEKANNTVRRLQLEQALLKKERFDANLGAAEAAESCIKAKERAQRALKKTQSFEGQKVLLQEELKSQRDKVAELQQEVAKAKKRHNQIEATWKQEKAAKGKLTAQAAALNKEREKLEEVGKAEEERIKTKAENDVKYYTENIKRLESEISKLKLKSDCLKIAALKKGIDGSKGGNKSGMTHNTATKENLMMAVASVWENHNGTEAKIKRERECVMCLSEEMSVIFLPCAHQVLCSKCNQLHEKEAMEDCPSCRAKIQRRIQARFARGPIFLTYLEYSDYVPKEYPLVNLNSLVEAKLDLQVDEDTLWVEEHEDNFDPMNLINGLKNAEILDLTIDTMETAISPSSGRLMLEAIIYLDPKIKRDLRALERNHLTVDGADDVDIRHMLNFNAP</sequence>
<feature type="region of interest" description="Disordered" evidence="3">
    <location>
        <begin position="220"/>
        <end position="304"/>
    </location>
</feature>
<gene>
    <name evidence="5" type="ORF">MERR_LOCUS34308</name>
</gene>
<keyword evidence="2" id="KW-0175">Coiled coil</keyword>
<feature type="region of interest" description="Disordered" evidence="3">
    <location>
        <begin position="1"/>
        <end position="52"/>
    </location>
</feature>
<dbReference type="PANTHER" id="PTHR46405:SF4">
    <property type="entry name" value="E3 UBIQUITIN-PROTEIN LIGASE RF298-RELATED"/>
    <property type="match status" value="1"/>
</dbReference>
<organism evidence="5 6">
    <name type="scientific">Microthlaspi erraticum</name>
    <dbReference type="NCBI Taxonomy" id="1685480"/>
    <lineage>
        <taxon>Eukaryota</taxon>
        <taxon>Viridiplantae</taxon>
        <taxon>Streptophyta</taxon>
        <taxon>Embryophyta</taxon>
        <taxon>Tracheophyta</taxon>
        <taxon>Spermatophyta</taxon>
        <taxon>Magnoliopsida</taxon>
        <taxon>eudicotyledons</taxon>
        <taxon>Gunneridae</taxon>
        <taxon>Pentapetalae</taxon>
        <taxon>rosids</taxon>
        <taxon>malvids</taxon>
        <taxon>Brassicales</taxon>
        <taxon>Brassicaceae</taxon>
        <taxon>Coluteocarpeae</taxon>
        <taxon>Microthlaspi</taxon>
    </lineage>
</organism>
<name>A0A6D2KG22_9BRAS</name>
<evidence type="ECO:0000313" key="5">
    <source>
        <dbReference type="EMBL" id="CAA7047073.1"/>
    </source>
</evidence>
<dbReference type="AlphaFoldDB" id="A0A6D2KG22"/>
<evidence type="ECO:0000256" key="1">
    <source>
        <dbReference type="PROSITE-ProRule" id="PRU00175"/>
    </source>
</evidence>
<dbReference type="Gene3D" id="3.30.40.10">
    <property type="entry name" value="Zinc/RING finger domain, C3HC4 (zinc finger)"/>
    <property type="match status" value="1"/>
</dbReference>